<proteinExistence type="predicted"/>
<accession>S0KGE4</accession>
<feature type="domain" description="Transposase IS110-like N-terminal" evidence="1">
    <location>
        <begin position="4"/>
        <end position="162"/>
    </location>
</feature>
<dbReference type="PANTHER" id="PTHR33055">
    <property type="entry name" value="TRANSPOSASE FOR INSERTION SEQUENCE ELEMENT IS1111A"/>
    <property type="match status" value="1"/>
</dbReference>
<organism evidence="3 4">
    <name type="scientific">Enterococcus columbae DSM 7374 = ATCC 51263</name>
    <dbReference type="NCBI Taxonomy" id="1121865"/>
    <lineage>
        <taxon>Bacteria</taxon>
        <taxon>Bacillati</taxon>
        <taxon>Bacillota</taxon>
        <taxon>Bacilli</taxon>
        <taxon>Lactobacillales</taxon>
        <taxon>Enterococcaceae</taxon>
        <taxon>Enterococcus</taxon>
    </lineage>
</organism>
<reference evidence="3 4" key="1">
    <citation type="submission" date="2013-03" db="EMBL/GenBank/DDBJ databases">
        <title>The Genome Sequence of Enterococcus columbae ATCC_51263 (PacBio/Illumina hybrid assembly).</title>
        <authorList>
            <consortium name="The Broad Institute Genomics Platform"/>
            <consortium name="The Broad Institute Genome Sequencing Center for Infectious Disease"/>
            <person name="Earl A."/>
            <person name="Russ C."/>
            <person name="Gilmore M."/>
            <person name="Surin D."/>
            <person name="Walker B."/>
            <person name="Young S."/>
            <person name="Zeng Q."/>
            <person name="Gargeya S."/>
            <person name="Fitzgerald M."/>
            <person name="Haas B."/>
            <person name="Abouelleil A."/>
            <person name="Allen A.W."/>
            <person name="Alvarado L."/>
            <person name="Arachchi H.M."/>
            <person name="Berlin A.M."/>
            <person name="Chapman S.B."/>
            <person name="Gainer-Dewar J."/>
            <person name="Goldberg J."/>
            <person name="Griggs A."/>
            <person name="Gujja S."/>
            <person name="Hansen M."/>
            <person name="Howarth C."/>
            <person name="Imamovic A."/>
            <person name="Ireland A."/>
            <person name="Larimer J."/>
            <person name="McCowan C."/>
            <person name="Murphy C."/>
            <person name="Pearson M."/>
            <person name="Poon T.W."/>
            <person name="Priest M."/>
            <person name="Roberts A."/>
            <person name="Saif S."/>
            <person name="Shea T."/>
            <person name="Sisk P."/>
            <person name="Sykes S."/>
            <person name="Wortman J."/>
            <person name="Nusbaum C."/>
            <person name="Birren B."/>
        </authorList>
    </citation>
    <scope>NUCLEOTIDE SEQUENCE [LARGE SCALE GENOMIC DNA]</scope>
    <source>
        <strain evidence="3 4">ATCC 51263</strain>
    </source>
</reference>
<evidence type="ECO:0000259" key="1">
    <source>
        <dbReference type="Pfam" id="PF01548"/>
    </source>
</evidence>
<gene>
    <name evidence="3" type="ORF">I568_00446</name>
</gene>
<dbReference type="Pfam" id="PF01548">
    <property type="entry name" value="DEDD_Tnp_IS110"/>
    <property type="match status" value="1"/>
</dbReference>
<evidence type="ECO:0000259" key="2">
    <source>
        <dbReference type="Pfam" id="PF02371"/>
    </source>
</evidence>
<dbReference type="GO" id="GO:0006313">
    <property type="term" value="P:DNA transposition"/>
    <property type="evidence" value="ECO:0007669"/>
    <property type="project" value="InterPro"/>
</dbReference>
<dbReference type="InterPro" id="IPR002525">
    <property type="entry name" value="Transp_IS110-like_N"/>
</dbReference>
<protein>
    <submittedName>
        <fullName evidence="3">Transposase</fullName>
    </submittedName>
</protein>
<dbReference type="PANTHER" id="PTHR33055:SF15">
    <property type="entry name" value="TRANSPOSASE-RELATED"/>
    <property type="match status" value="1"/>
</dbReference>
<dbReference type="AlphaFoldDB" id="S0KGE4"/>
<dbReference type="GO" id="GO:0003677">
    <property type="term" value="F:DNA binding"/>
    <property type="evidence" value="ECO:0007669"/>
    <property type="project" value="InterPro"/>
</dbReference>
<dbReference type="GO" id="GO:0004803">
    <property type="term" value="F:transposase activity"/>
    <property type="evidence" value="ECO:0007669"/>
    <property type="project" value="InterPro"/>
</dbReference>
<feature type="domain" description="Transposase IS116/IS110/IS902 C-terminal" evidence="2">
    <location>
        <begin position="271"/>
        <end position="355"/>
    </location>
</feature>
<dbReference type="RefSeq" id="WP_016182921.1">
    <property type="nucleotide sequence ID" value="NZ_JXKI01000021.1"/>
</dbReference>
<name>S0KGE4_9ENTE</name>
<dbReference type="NCBIfam" id="NF033542">
    <property type="entry name" value="transpos_IS110"/>
    <property type="match status" value="1"/>
</dbReference>
<evidence type="ECO:0000313" key="3">
    <source>
        <dbReference type="EMBL" id="EOW87402.1"/>
    </source>
</evidence>
<dbReference type="InterPro" id="IPR003346">
    <property type="entry name" value="Transposase_20"/>
</dbReference>
<dbReference type="eggNOG" id="COG3547">
    <property type="taxonomic scope" value="Bacteria"/>
</dbReference>
<evidence type="ECO:0000313" key="4">
    <source>
        <dbReference type="Proteomes" id="UP000014113"/>
    </source>
</evidence>
<dbReference type="OrthoDB" id="9790935at2"/>
<sequence>MLYLGLDIGKRTHVASLMDSEGKILFKGFSFQNSTEGAESLLQRLASFCPSTDECLIAMEATGHYWLALYAFLDQKDYIVHVINPIQTDGWRKGTEIRKRKNDTIDSVLIADLIRYGSFHSHPKIDENYFALRQLCRYRTYLVGTASDFKRKIIALLDQVFPEYEALFSSTGIFGKASQTILSTFTVPEELNKISAETLTQVIQEASRKRLGKHKVEALKQAAAQSFGIRFAQDAFIFQLRSMLDQLAYIEFQIKQTEEEINHHMQLIDSMITTIPGIGIVIGATILGEIGDIQRFSNPKKLVAYAGIDASVTQSGEYEATHNVMSKRGSPYLRKALFQAALVASRCDPTFRAFYDKKRAEGKHHFTAIGAVARKLCYVIHAILTKNEPCIIQQS</sequence>
<dbReference type="InterPro" id="IPR047650">
    <property type="entry name" value="Transpos_IS110"/>
</dbReference>
<comment type="caution">
    <text evidence="3">The sequence shown here is derived from an EMBL/GenBank/DDBJ whole genome shotgun (WGS) entry which is preliminary data.</text>
</comment>
<keyword evidence="4" id="KW-1185">Reference proteome</keyword>
<dbReference type="Proteomes" id="UP000014113">
    <property type="component" value="Unassembled WGS sequence"/>
</dbReference>
<dbReference type="PATRIC" id="fig|1121865.3.peg.747"/>
<dbReference type="EMBL" id="ASWJ01000003">
    <property type="protein sequence ID" value="EOW87402.1"/>
    <property type="molecule type" value="Genomic_DNA"/>
</dbReference>
<dbReference type="Pfam" id="PF02371">
    <property type="entry name" value="Transposase_20"/>
    <property type="match status" value="1"/>
</dbReference>